<keyword evidence="1" id="KW-0472">Membrane</keyword>
<evidence type="ECO:0000313" key="2">
    <source>
        <dbReference type="EMBL" id="XDS44636.1"/>
    </source>
</evidence>
<feature type="transmembrane region" description="Helical" evidence="1">
    <location>
        <begin position="179"/>
        <end position="199"/>
    </location>
</feature>
<dbReference type="EMBL" id="CP129674">
    <property type="protein sequence ID" value="XDS44636.1"/>
    <property type="molecule type" value="Genomic_DNA"/>
</dbReference>
<name>A0AB39U6Z2_9BIFI</name>
<reference evidence="2" key="1">
    <citation type="submission" date="2023-07" db="EMBL/GenBank/DDBJ databases">
        <title>Bifidobacterium aquikefiriaerophilum sp. nov. and Bifidobacterium eccum sp. nov., isolated from water kefir.</title>
        <authorList>
            <person name="Breselge S."/>
            <person name="Bellassi P."/>
            <person name="Barcenilla C."/>
            <person name="Alvarez-Ordonez A."/>
            <person name="Morelli L."/>
            <person name="Cotter P.D."/>
        </authorList>
    </citation>
    <scope>NUCLEOTIDE SEQUENCE</scope>
    <source>
        <strain evidence="2">WK041_4_12</strain>
    </source>
</reference>
<organism evidence="2">
    <name type="scientific">Bifidobacterium aquikefiricola</name>
    <dbReference type="NCBI Taxonomy" id="3059038"/>
    <lineage>
        <taxon>Bacteria</taxon>
        <taxon>Bacillati</taxon>
        <taxon>Actinomycetota</taxon>
        <taxon>Actinomycetes</taxon>
        <taxon>Bifidobacteriales</taxon>
        <taxon>Bifidobacteriaceae</taxon>
        <taxon>Bifidobacterium</taxon>
    </lineage>
</organism>
<keyword evidence="1" id="KW-0812">Transmembrane</keyword>
<dbReference type="KEGG" id="baqk:QN215_00370"/>
<dbReference type="InterPro" id="IPR001646">
    <property type="entry name" value="5peptide_repeat"/>
</dbReference>
<dbReference type="AlphaFoldDB" id="A0AB39U6Z2"/>
<gene>
    <name evidence="2" type="ORF">QN215_00370</name>
</gene>
<feature type="transmembrane region" description="Helical" evidence="1">
    <location>
        <begin position="69"/>
        <end position="89"/>
    </location>
</feature>
<keyword evidence="1" id="KW-1133">Transmembrane helix</keyword>
<accession>A0AB39U6Z2</accession>
<feature type="transmembrane region" description="Helical" evidence="1">
    <location>
        <begin position="101"/>
        <end position="119"/>
    </location>
</feature>
<feature type="transmembrane region" description="Helical" evidence="1">
    <location>
        <begin position="145"/>
        <end position="167"/>
    </location>
</feature>
<sequence>MEHETAAPQQPKHHTMGRTLYCKGMNETSNSDTGITDQQHKRRQDSLLKHIRAKLHAWAPGMAKFARNLALLFLWMLCLVSLAFCIYRFFAASSLEKWDVLAVISILTSILIMSEVGYFRQKNKGFRFMMEDRHPVLTHPGQWKLLPSILVISAVSLFLLVASWHAWAWADLRNGSARATASLAVVGGLGLMVSLVVAYRKQSLNERVEGLKEFTDSVVLLDGKSTLSIRTGVYSLIRVGTSHPHLRQQVIDTLTEYLRRDKAADASVESLIIAQIRNVLSTNNSVRWRNIKLDLHGIVFRENCNFSNCIINKADFKNSVFLAGQMFIHTQFMMSTSFSGTHFRQEAQFQLSEFHGRTDFDGAVFDGRVRFNHTRFMVGEGEESNIVYTQNQSSPSLMPLQPGVNFCGTKFKSSLFFNNAEFNNNVYFGSQVYKTLGVAQFEQDILFDETEFNQGAFFGKSAFKGGVSFKDVVFHDPKNKKELNHALQGSGKAQLS</sequence>
<protein>
    <submittedName>
        <fullName evidence="2">Pentapeptide repeat-containing protein</fullName>
    </submittedName>
</protein>
<dbReference type="RefSeq" id="WP_369344210.1">
    <property type="nucleotide sequence ID" value="NZ_CP129674.1"/>
</dbReference>
<evidence type="ECO:0000256" key="1">
    <source>
        <dbReference type="SAM" id="Phobius"/>
    </source>
</evidence>
<proteinExistence type="predicted"/>
<dbReference type="Pfam" id="PF13576">
    <property type="entry name" value="Pentapeptide_3"/>
    <property type="match status" value="1"/>
</dbReference>